<accession>A0A0L9TPC7</accession>
<evidence type="ECO:0000313" key="1">
    <source>
        <dbReference type="EMBL" id="KOM32433.1"/>
    </source>
</evidence>
<dbReference type="Gramene" id="KOM32433">
    <property type="protein sequence ID" value="KOM32433"/>
    <property type="gene ID" value="LR48_Vigan01g198900"/>
</dbReference>
<organism evidence="1 2">
    <name type="scientific">Phaseolus angularis</name>
    <name type="common">Azuki bean</name>
    <name type="synonym">Vigna angularis</name>
    <dbReference type="NCBI Taxonomy" id="3914"/>
    <lineage>
        <taxon>Eukaryota</taxon>
        <taxon>Viridiplantae</taxon>
        <taxon>Streptophyta</taxon>
        <taxon>Embryophyta</taxon>
        <taxon>Tracheophyta</taxon>
        <taxon>Spermatophyta</taxon>
        <taxon>Magnoliopsida</taxon>
        <taxon>eudicotyledons</taxon>
        <taxon>Gunneridae</taxon>
        <taxon>Pentapetalae</taxon>
        <taxon>rosids</taxon>
        <taxon>fabids</taxon>
        <taxon>Fabales</taxon>
        <taxon>Fabaceae</taxon>
        <taxon>Papilionoideae</taxon>
        <taxon>50 kb inversion clade</taxon>
        <taxon>NPAAA clade</taxon>
        <taxon>indigoferoid/millettioid clade</taxon>
        <taxon>Phaseoleae</taxon>
        <taxon>Vigna</taxon>
    </lineage>
</organism>
<dbReference type="EMBL" id="CM003371">
    <property type="protein sequence ID" value="KOM32433.1"/>
    <property type="molecule type" value="Genomic_DNA"/>
</dbReference>
<dbReference type="AlphaFoldDB" id="A0A0L9TPC7"/>
<proteinExistence type="predicted"/>
<name>A0A0L9TPC7_PHAAN</name>
<evidence type="ECO:0000313" key="2">
    <source>
        <dbReference type="Proteomes" id="UP000053144"/>
    </source>
</evidence>
<dbReference type="Proteomes" id="UP000053144">
    <property type="component" value="Chromosome 1"/>
</dbReference>
<sequence>MIPFRSMNRSVKTIVKAPSPWFGQGEERRHYNWTSEQTTLNVLVLTVEPSDIPLKTKHLVIRWHLQEAHLRHHSGFSIAASRLALSNANFISYGEVLDQDQIWAQTSDPHRKTEHQIERLTKDPQLVPATAPFAAQSDSTSSAMTAA</sequence>
<gene>
    <name evidence="1" type="ORF">LR48_Vigan01g198900</name>
</gene>
<protein>
    <submittedName>
        <fullName evidence="1">Uncharacterized protein</fullName>
    </submittedName>
</protein>
<reference evidence="2" key="1">
    <citation type="journal article" date="2015" name="Proc. Natl. Acad. Sci. U.S.A.">
        <title>Genome sequencing of adzuki bean (Vigna angularis) provides insight into high starch and low fat accumulation and domestication.</title>
        <authorList>
            <person name="Yang K."/>
            <person name="Tian Z."/>
            <person name="Chen C."/>
            <person name="Luo L."/>
            <person name="Zhao B."/>
            <person name="Wang Z."/>
            <person name="Yu L."/>
            <person name="Li Y."/>
            <person name="Sun Y."/>
            <person name="Li W."/>
            <person name="Chen Y."/>
            <person name="Li Y."/>
            <person name="Zhang Y."/>
            <person name="Ai D."/>
            <person name="Zhao J."/>
            <person name="Shang C."/>
            <person name="Ma Y."/>
            <person name="Wu B."/>
            <person name="Wang M."/>
            <person name="Gao L."/>
            <person name="Sun D."/>
            <person name="Zhang P."/>
            <person name="Guo F."/>
            <person name="Wang W."/>
            <person name="Li Y."/>
            <person name="Wang J."/>
            <person name="Varshney R.K."/>
            <person name="Wang J."/>
            <person name="Ling H.Q."/>
            <person name="Wan P."/>
        </authorList>
    </citation>
    <scope>NUCLEOTIDE SEQUENCE</scope>
    <source>
        <strain evidence="2">cv. Jingnong 6</strain>
    </source>
</reference>